<feature type="transmembrane region" description="Helical" evidence="6">
    <location>
        <begin position="335"/>
        <end position="355"/>
    </location>
</feature>
<dbReference type="InterPro" id="IPR011701">
    <property type="entry name" value="MFS"/>
</dbReference>
<feature type="domain" description="Major facilitator superfamily (MFS) profile" evidence="7">
    <location>
        <begin position="7"/>
        <end position="381"/>
    </location>
</feature>
<evidence type="ECO:0000313" key="8">
    <source>
        <dbReference type="EMBL" id="MCZ8371662.1"/>
    </source>
</evidence>
<dbReference type="InterPro" id="IPR020846">
    <property type="entry name" value="MFS_dom"/>
</dbReference>
<evidence type="ECO:0000256" key="4">
    <source>
        <dbReference type="ARBA" id="ARBA00022989"/>
    </source>
</evidence>
<feature type="transmembrane region" description="Helical" evidence="6">
    <location>
        <begin position="300"/>
        <end position="323"/>
    </location>
</feature>
<evidence type="ECO:0000256" key="3">
    <source>
        <dbReference type="ARBA" id="ARBA00022692"/>
    </source>
</evidence>
<dbReference type="Proteomes" id="UP001141933">
    <property type="component" value="Unassembled WGS sequence"/>
</dbReference>
<comment type="caution">
    <text evidence="8">The sequence shown here is derived from an EMBL/GenBank/DDBJ whole genome shotgun (WGS) entry which is preliminary data.</text>
</comment>
<evidence type="ECO:0000256" key="6">
    <source>
        <dbReference type="SAM" id="Phobius"/>
    </source>
</evidence>
<dbReference type="InterPro" id="IPR036259">
    <property type="entry name" value="MFS_trans_sf"/>
</dbReference>
<keyword evidence="9" id="KW-1185">Reference proteome</keyword>
<accession>A0ABT4PF28</accession>
<dbReference type="PANTHER" id="PTHR43702">
    <property type="entry name" value="L-FUCOSE-PROTON SYMPORTER"/>
    <property type="match status" value="1"/>
</dbReference>
<dbReference type="Pfam" id="PF07690">
    <property type="entry name" value="MFS_1"/>
    <property type="match status" value="1"/>
</dbReference>
<proteinExistence type="predicted"/>
<feature type="transmembrane region" description="Helical" evidence="6">
    <location>
        <begin position="361"/>
        <end position="379"/>
    </location>
</feature>
<keyword evidence="4 6" id="KW-1133">Transmembrane helix</keyword>
<dbReference type="EMBL" id="JAPZVM010000002">
    <property type="protein sequence ID" value="MCZ8371662.1"/>
    <property type="molecule type" value="Genomic_DNA"/>
</dbReference>
<feature type="transmembrane region" description="Helical" evidence="6">
    <location>
        <begin position="12"/>
        <end position="35"/>
    </location>
</feature>
<evidence type="ECO:0000256" key="2">
    <source>
        <dbReference type="ARBA" id="ARBA00022475"/>
    </source>
</evidence>
<evidence type="ECO:0000259" key="7">
    <source>
        <dbReference type="PROSITE" id="PS50850"/>
    </source>
</evidence>
<dbReference type="RefSeq" id="WP_269876714.1">
    <property type="nucleotide sequence ID" value="NZ_JAPZVM010000002.1"/>
</dbReference>
<evidence type="ECO:0000256" key="5">
    <source>
        <dbReference type="ARBA" id="ARBA00023136"/>
    </source>
</evidence>
<dbReference type="PANTHER" id="PTHR43702:SF3">
    <property type="entry name" value="PROTEIN TSGA"/>
    <property type="match status" value="1"/>
</dbReference>
<gene>
    <name evidence="8" type="ORF">O6P32_02950</name>
</gene>
<feature type="transmembrane region" description="Helical" evidence="6">
    <location>
        <begin position="210"/>
        <end position="231"/>
    </location>
</feature>
<feature type="transmembrane region" description="Helical" evidence="6">
    <location>
        <begin position="276"/>
        <end position="294"/>
    </location>
</feature>
<keyword evidence="5 6" id="KW-0472">Membrane</keyword>
<feature type="transmembrane region" description="Helical" evidence="6">
    <location>
        <begin position="99"/>
        <end position="122"/>
    </location>
</feature>
<feature type="transmembrane region" description="Helical" evidence="6">
    <location>
        <begin position="47"/>
        <end position="69"/>
    </location>
</feature>
<feature type="transmembrane region" description="Helical" evidence="6">
    <location>
        <begin position="251"/>
        <end position="269"/>
    </location>
</feature>
<protein>
    <submittedName>
        <fullName evidence="8">MFS transporter</fullName>
    </submittedName>
</protein>
<keyword evidence="3 6" id="KW-0812">Transmembrane</keyword>
<name>A0ABT4PF28_9BACT</name>
<feature type="transmembrane region" description="Helical" evidence="6">
    <location>
        <begin position="134"/>
        <end position="157"/>
    </location>
</feature>
<reference evidence="8" key="1">
    <citation type="submission" date="2022-12" db="EMBL/GenBank/DDBJ databases">
        <title>Phocaeicola acetigenes sp. nov., isolated feces from a healthy human.</title>
        <authorList>
            <person name="Do H."/>
            <person name="Ha Y.B."/>
            <person name="Kim J.-S."/>
            <person name="Suh M.K."/>
            <person name="Kim H.S."/>
            <person name="Lee J.-S."/>
        </authorList>
    </citation>
    <scope>NUCLEOTIDE SEQUENCE</scope>
    <source>
        <strain evidence="8">KGMB11183</strain>
    </source>
</reference>
<organism evidence="8 9">
    <name type="scientific">Phocaeicola acetigenes</name>
    <dbReference type="NCBI Taxonomy" id="3016083"/>
    <lineage>
        <taxon>Bacteria</taxon>
        <taxon>Pseudomonadati</taxon>
        <taxon>Bacteroidota</taxon>
        <taxon>Bacteroidia</taxon>
        <taxon>Bacteroidales</taxon>
        <taxon>Bacteroidaceae</taxon>
        <taxon>Phocaeicola</taxon>
    </lineage>
</organism>
<comment type="subcellular location">
    <subcellularLocation>
        <location evidence="1">Cell inner membrane</location>
        <topology evidence="1">Multi-pass membrane protein</topology>
    </subcellularLocation>
</comment>
<dbReference type="PROSITE" id="PS50850">
    <property type="entry name" value="MFS"/>
    <property type="match status" value="1"/>
</dbReference>
<keyword evidence="2" id="KW-1003">Cell membrane</keyword>
<evidence type="ECO:0000313" key="9">
    <source>
        <dbReference type="Proteomes" id="UP001141933"/>
    </source>
</evidence>
<dbReference type="SUPFAM" id="SSF103473">
    <property type="entry name" value="MFS general substrate transporter"/>
    <property type="match status" value="1"/>
</dbReference>
<dbReference type="Gene3D" id="1.20.1250.20">
    <property type="entry name" value="MFS general substrate transporter like domains"/>
    <property type="match status" value="2"/>
</dbReference>
<sequence length="381" mass="42025">MNISEKFKMAYLLPVFIAFFVMGFVDIVGVSTSYVKSDFALNDTLANLLPMMVFVWFAICSIPTGVLMGRIGRKKMVLYSLALTSLSMILPLLGYSFPVVLVAFMLLGISNTMLQVSLNPLLMDMIRPERVTSMITLGNFVKAISSTLGPLIVSMAVGKFQNWHLIFSVYAILSLFSFLCLLPVRTEETKFVEIQKGISSIWGLLKSSKMLLIFSVILLSVGFEIGLMTTVPKYLVERCSSPIAEASIGCSVYFVGRTLGTFLGSFLFTRFNAKRMMTWSVLGGIIFMGLFLILSNLIGMMVLLFFIGLTCANIFPFVFSQGLQTNREKANEASALMIMGVAGGAILPVFMGMMADASNQCFSLLLPLAVLVYIWIALYKI</sequence>
<dbReference type="InterPro" id="IPR050375">
    <property type="entry name" value="MFS_TsgA-like"/>
</dbReference>
<evidence type="ECO:0000256" key="1">
    <source>
        <dbReference type="ARBA" id="ARBA00004429"/>
    </source>
</evidence>
<feature type="transmembrane region" description="Helical" evidence="6">
    <location>
        <begin position="163"/>
        <end position="184"/>
    </location>
</feature>
<feature type="transmembrane region" description="Helical" evidence="6">
    <location>
        <begin position="76"/>
        <end position="93"/>
    </location>
</feature>